<dbReference type="InterPro" id="IPR012312">
    <property type="entry name" value="Hemerythrin-like"/>
</dbReference>
<name>A0A8H5HJE4_9AGAR</name>
<dbReference type="Gene3D" id="1.20.120.520">
    <property type="entry name" value="nmb1532 protein domain like"/>
    <property type="match status" value="1"/>
</dbReference>
<dbReference type="Proteomes" id="UP000565441">
    <property type="component" value="Unassembled WGS sequence"/>
</dbReference>
<keyword evidence="3" id="KW-1185">Reference proteome</keyword>
<reference evidence="2 3" key="1">
    <citation type="journal article" date="2020" name="ISME J.">
        <title>Uncovering the hidden diversity of litter-decomposition mechanisms in mushroom-forming fungi.</title>
        <authorList>
            <person name="Floudas D."/>
            <person name="Bentzer J."/>
            <person name="Ahren D."/>
            <person name="Johansson T."/>
            <person name="Persson P."/>
            <person name="Tunlid A."/>
        </authorList>
    </citation>
    <scope>NUCLEOTIDE SEQUENCE [LARGE SCALE GENOMIC DNA]</scope>
    <source>
        <strain evidence="2 3">CBS 661.87</strain>
    </source>
</reference>
<evidence type="ECO:0000259" key="1">
    <source>
        <dbReference type="Pfam" id="PF01814"/>
    </source>
</evidence>
<dbReference type="OrthoDB" id="58416at2759"/>
<dbReference type="EMBL" id="JAACJP010000005">
    <property type="protein sequence ID" value="KAF5384400.1"/>
    <property type="molecule type" value="Genomic_DNA"/>
</dbReference>
<accession>A0A8H5HJE4</accession>
<protein>
    <recommendedName>
        <fullName evidence="1">Hemerythrin-like domain-containing protein</fullName>
    </recommendedName>
</protein>
<proteinExistence type="predicted"/>
<gene>
    <name evidence="2" type="ORF">D9615_003115</name>
</gene>
<dbReference type="PANTHER" id="PTHR38048:SF2">
    <property type="entry name" value="HEMERYTHRIN-LIKE DOMAIN-CONTAINING PROTEIN"/>
    <property type="match status" value="1"/>
</dbReference>
<dbReference type="CDD" id="cd12108">
    <property type="entry name" value="Hr-like"/>
    <property type="match status" value="1"/>
</dbReference>
<comment type="caution">
    <text evidence="2">The sequence shown here is derived from an EMBL/GenBank/DDBJ whole genome shotgun (WGS) entry which is preliminary data.</text>
</comment>
<dbReference type="InterPro" id="IPR053206">
    <property type="entry name" value="Dimeric_xanthone_biosynth"/>
</dbReference>
<dbReference type="Pfam" id="PF01814">
    <property type="entry name" value="Hemerythrin"/>
    <property type="match status" value="1"/>
</dbReference>
<evidence type="ECO:0000313" key="2">
    <source>
        <dbReference type="EMBL" id="KAF5384400.1"/>
    </source>
</evidence>
<feature type="domain" description="Hemerythrin-like" evidence="1">
    <location>
        <begin position="29"/>
        <end position="144"/>
    </location>
</feature>
<sequence length="244" mass="27599">MPPPYALIARPPGDWDDIFDYQAIEMSISHNMFIRGINAVYAQAAKIEEQQVQAFAFFCNSLLTMIHHHHTIEEELLFPFFEAKLGANAMEHNVEQHHEFSTGLEDLETYIKDVQSGTEQYRSAVVIEKLNSFADALVDHLHEELPTLAADKMRAAFTKQDLKDLESALGKRILKEVSLTTVLPLGLVLHDKATAPQFPPLPKPILWIAQYGLYYLHSDAWEFGPCDVYGKLKPGFGNDFAADR</sequence>
<organism evidence="2 3">
    <name type="scientific">Tricholomella constricta</name>
    <dbReference type="NCBI Taxonomy" id="117010"/>
    <lineage>
        <taxon>Eukaryota</taxon>
        <taxon>Fungi</taxon>
        <taxon>Dikarya</taxon>
        <taxon>Basidiomycota</taxon>
        <taxon>Agaricomycotina</taxon>
        <taxon>Agaricomycetes</taxon>
        <taxon>Agaricomycetidae</taxon>
        <taxon>Agaricales</taxon>
        <taxon>Tricholomatineae</taxon>
        <taxon>Lyophyllaceae</taxon>
        <taxon>Tricholomella</taxon>
    </lineage>
</organism>
<evidence type="ECO:0000313" key="3">
    <source>
        <dbReference type="Proteomes" id="UP000565441"/>
    </source>
</evidence>
<dbReference type="PANTHER" id="PTHR38048">
    <property type="entry name" value="EXPRESSED PROTEIN"/>
    <property type="match status" value="1"/>
</dbReference>
<dbReference type="AlphaFoldDB" id="A0A8H5HJE4"/>